<name>A0A183ALU2_9TREM</name>
<sequence>MYFGFHLPGVVIRTYGAGNIPAARKDLLAAFKAASDRGVLMINVTQCYKGGVKAIYSTGMILNNYGVIPGYDMTTEAALTKLAYVLGKRDLPDIASKRDYLLRSLRGEVTIEGEDAQSARLNGLRHLTHMGSEKSLMTYLAELFARAKSEDLDGRGSMWVRRLAPALACTAAASNNVASLEELYHMMGHLQLADSEGSTTLHKATLHGNYEATRFLLEHSVAVHTKDMWGWTPLECAIRSPRASPELIRLLLDAGARLSSADLKISRGISLAAAAGDINRLRLYRLAGCALEDVDSEGRNALHVAVANHQLETIKYLISPCTRKSDSRVKFSASFDTDELNAQFMGGAGVDPRITTNWGTTAFDEARQRKFDDVLELLEQTHVQARKDSVIES</sequence>
<dbReference type="EMBL" id="UZAN01045282">
    <property type="protein sequence ID" value="VDP82361.1"/>
    <property type="molecule type" value="Genomic_DNA"/>
</dbReference>
<dbReference type="Gene3D" id="1.25.40.20">
    <property type="entry name" value="Ankyrin repeat-containing domain"/>
    <property type="match status" value="2"/>
</dbReference>
<accession>A0A183ALU2</accession>
<dbReference type="SMART" id="SM00248">
    <property type="entry name" value="ANK"/>
    <property type="match status" value="3"/>
</dbReference>
<feature type="repeat" description="ANK" evidence="3">
    <location>
        <begin position="196"/>
        <end position="228"/>
    </location>
</feature>
<evidence type="ECO:0000256" key="2">
    <source>
        <dbReference type="ARBA" id="ARBA00022801"/>
    </source>
</evidence>
<dbReference type="EC" id="3.5.1.1" evidence="1"/>
<dbReference type="Proteomes" id="UP000272942">
    <property type="component" value="Unassembled WGS sequence"/>
</dbReference>
<gene>
    <name evidence="5" type="ORF">ECPE_LOCUS7927</name>
</gene>
<feature type="domain" description="Asparaginase/glutaminase C-terminal" evidence="4">
    <location>
        <begin position="7"/>
        <end position="90"/>
    </location>
</feature>
<dbReference type="Pfam" id="PF17763">
    <property type="entry name" value="Asparaginase_C"/>
    <property type="match status" value="1"/>
</dbReference>
<keyword evidence="2" id="KW-0378">Hydrolase</keyword>
<evidence type="ECO:0000256" key="3">
    <source>
        <dbReference type="PROSITE-ProRule" id="PRU00023"/>
    </source>
</evidence>
<dbReference type="InterPro" id="IPR040919">
    <property type="entry name" value="Asparaginase_C"/>
</dbReference>
<dbReference type="PIRSF" id="PIRSF001220">
    <property type="entry name" value="L-ASNase_gatD"/>
    <property type="match status" value="1"/>
</dbReference>
<reference evidence="7" key="1">
    <citation type="submission" date="2016-06" db="UniProtKB">
        <authorList>
            <consortium name="WormBaseParasite"/>
        </authorList>
    </citation>
    <scope>IDENTIFICATION</scope>
</reference>
<dbReference type="PIRSF" id="PIRSF500176">
    <property type="entry name" value="L_ASNase"/>
    <property type="match status" value="1"/>
</dbReference>
<dbReference type="Pfam" id="PF00023">
    <property type="entry name" value="Ank"/>
    <property type="match status" value="1"/>
</dbReference>
<dbReference type="SUPFAM" id="SSF53774">
    <property type="entry name" value="Glutaminase/Asparaginase"/>
    <property type="match status" value="1"/>
</dbReference>
<feature type="repeat" description="ANK" evidence="3">
    <location>
        <begin position="297"/>
        <end position="319"/>
    </location>
</feature>
<dbReference type="PROSITE" id="PS50297">
    <property type="entry name" value="ANK_REP_REGION"/>
    <property type="match status" value="2"/>
</dbReference>
<dbReference type="WBParaSite" id="ECPE_0000794801-mRNA-1">
    <property type="protein sequence ID" value="ECPE_0000794801-mRNA-1"/>
    <property type="gene ID" value="ECPE_0000794801"/>
</dbReference>
<evidence type="ECO:0000313" key="6">
    <source>
        <dbReference type="Proteomes" id="UP000272942"/>
    </source>
</evidence>
<reference evidence="5 6" key="2">
    <citation type="submission" date="2018-11" db="EMBL/GenBank/DDBJ databases">
        <authorList>
            <consortium name="Pathogen Informatics"/>
        </authorList>
    </citation>
    <scope>NUCLEOTIDE SEQUENCE [LARGE SCALE GENOMIC DNA]</scope>
    <source>
        <strain evidence="5 6">Egypt</strain>
    </source>
</reference>
<keyword evidence="6" id="KW-1185">Reference proteome</keyword>
<dbReference type="Gene3D" id="3.40.50.40">
    <property type="match status" value="1"/>
</dbReference>
<feature type="repeat" description="ANK" evidence="3">
    <location>
        <begin position="229"/>
        <end position="263"/>
    </location>
</feature>
<dbReference type="GO" id="GO:0004067">
    <property type="term" value="F:asparaginase activity"/>
    <property type="evidence" value="ECO:0007669"/>
    <property type="project" value="UniProtKB-UniRule"/>
</dbReference>
<dbReference type="PANTHER" id="PTHR11707">
    <property type="entry name" value="L-ASPARAGINASE"/>
    <property type="match status" value="1"/>
</dbReference>
<dbReference type="OrthoDB" id="542841at2759"/>
<dbReference type="PANTHER" id="PTHR11707:SF28">
    <property type="entry name" value="60 KDA LYSOPHOSPHOLIPASE"/>
    <property type="match status" value="1"/>
</dbReference>
<proteinExistence type="predicted"/>
<organism evidence="7">
    <name type="scientific">Echinostoma caproni</name>
    <dbReference type="NCBI Taxonomy" id="27848"/>
    <lineage>
        <taxon>Eukaryota</taxon>
        <taxon>Metazoa</taxon>
        <taxon>Spiralia</taxon>
        <taxon>Lophotrochozoa</taxon>
        <taxon>Platyhelminthes</taxon>
        <taxon>Trematoda</taxon>
        <taxon>Digenea</taxon>
        <taxon>Plagiorchiida</taxon>
        <taxon>Echinostomata</taxon>
        <taxon>Echinostomatoidea</taxon>
        <taxon>Echinostomatidae</taxon>
        <taxon>Echinostoma</taxon>
    </lineage>
</organism>
<dbReference type="InterPro" id="IPR036770">
    <property type="entry name" value="Ankyrin_rpt-contain_sf"/>
</dbReference>
<dbReference type="FunFam" id="3.40.50.40:FF:000001">
    <property type="entry name" value="L-asparaginase 1"/>
    <property type="match status" value="1"/>
</dbReference>
<evidence type="ECO:0000313" key="7">
    <source>
        <dbReference type="WBParaSite" id="ECPE_0000794801-mRNA-1"/>
    </source>
</evidence>
<dbReference type="AlphaFoldDB" id="A0A183ALU2"/>
<dbReference type="Pfam" id="PF12796">
    <property type="entry name" value="Ank_2"/>
    <property type="match status" value="1"/>
</dbReference>
<dbReference type="InterPro" id="IPR002110">
    <property type="entry name" value="Ankyrin_rpt"/>
</dbReference>
<dbReference type="InterPro" id="IPR027473">
    <property type="entry name" value="L-asparaginase_C"/>
</dbReference>
<dbReference type="InterPro" id="IPR006034">
    <property type="entry name" value="Asparaginase/glutaminase-like"/>
</dbReference>
<dbReference type="SUPFAM" id="SSF48403">
    <property type="entry name" value="Ankyrin repeat"/>
    <property type="match status" value="1"/>
</dbReference>
<evidence type="ECO:0000256" key="1">
    <source>
        <dbReference type="ARBA" id="ARBA00012920"/>
    </source>
</evidence>
<dbReference type="InterPro" id="IPR036152">
    <property type="entry name" value="Asp/glu_Ase-like_sf"/>
</dbReference>
<dbReference type="GO" id="GO:0009066">
    <property type="term" value="P:aspartate family amino acid metabolic process"/>
    <property type="evidence" value="ECO:0007669"/>
    <property type="project" value="UniProtKB-ARBA"/>
</dbReference>
<protein>
    <recommendedName>
        <fullName evidence="1">asparaginase</fullName>
        <ecNumber evidence="1">3.5.1.1</ecNumber>
    </recommendedName>
</protein>
<keyword evidence="3" id="KW-0040">ANK repeat</keyword>
<dbReference type="PROSITE" id="PS50088">
    <property type="entry name" value="ANK_REPEAT"/>
    <property type="match status" value="3"/>
</dbReference>
<evidence type="ECO:0000313" key="5">
    <source>
        <dbReference type="EMBL" id="VDP82361.1"/>
    </source>
</evidence>
<dbReference type="PROSITE" id="PS51732">
    <property type="entry name" value="ASN_GLN_ASE_3"/>
    <property type="match status" value="1"/>
</dbReference>
<evidence type="ECO:0000259" key="4">
    <source>
        <dbReference type="Pfam" id="PF17763"/>
    </source>
</evidence>